<feature type="coiled-coil region" evidence="8">
    <location>
        <begin position="46"/>
        <end position="73"/>
    </location>
</feature>
<comment type="function">
    <text evidence="7">Required for invasion of epithelial cells, as well as for survival within host cells, escape from endocytic vesicles and subsequent actin-tail formation. Probably regulates the secretion of effectors BipB and BipC and their final integration into the target cell membrane.</text>
</comment>
<protein>
    <recommendedName>
        <fullName evidence="3">Translocator protein BipD</fullName>
    </recommendedName>
</protein>
<dbReference type="Proteomes" id="UP000515917">
    <property type="component" value="Chromosome"/>
</dbReference>
<dbReference type="SUPFAM" id="SSF140693">
    <property type="entry name" value="IpaD-like"/>
    <property type="match status" value="1"/>
</dbReference>
<evidence type="ECO:0000256" key="4">
    <source>
        <dbReference type="ARBA" id="ARBA00022525"/>
    </source>
</evidence>
<dbReference type="InterPro" id="IPR009483">
    <property type="entry name" value="IpaD/BipD/SipD"/>
</dbReference>
<evidence type="ECO:0000256" key="1">
    <source>
        <dbReference type="ARBA" id="ARBA00004613"/>
    </source>
</evidence>
<accession>A0A7G3G5R2</accession>
<evidence type="ECO:0000256" key="8">
    <source>
        <dbReference type="SAM" id="Coils"/>
    </source>
</evidence>
<evidence type="ECO:0000313" key="9">
    <source>
        <dbReference type="EMBL" id="QBC42534.1"/>
    </source>
</evidence>
<evidence type="ECO:0000256" key="2">
    <source>
        <dbReference type="ARBA" id="ARBA00007741"/>
    </source>
</evidence>
<dbReference type="Gene3D" id="1.20.1710.10">
    <property type="entry name" value="IpaD-like"/>
    <property type="match status" value="1"/>
</dbReference>
<evidence type="ECO:0000256" key="7">
    <source>
        <dbReference type="ARBA" id="ARBA00025541"/>
    </source>
</evidence>
<name>A0A7G3G5R2_9NEIS</name>
<dbReference type="KEGG" id="ifl:C1H71_02485"/>
<keyword evidence="6 8" id="KW-0175">Coiled coil</keyword>
<keyword evidence="4" id="KW-0964">Secreted</keyword>
<reference evidence="9 10" key="1">
    <citation type="submission" date="2018-01" db="EMBL/GenBank/DDBJ databases">
        <title>Genome sequence of Iodobacter sp. strain PCH194 isolated from Indian Trans-Himalaya.</title>
        <authorList>
            <person name="Kumar V."/>
            <person name="Thakur V."/>
            <person name="Kumar S."/>
            <person name="Singh D."/>
        </authorList>
    </citation>
    <scope>NUCLEOTIDE SEQUENCE [LARGE SCALE GENOMIC DNA]</scope>
    <source>
        <strain evidence="9 10">PCH194</strain>
    </source>
</reference>
<sequence>MGVNFWRNQMTSPLSSTPLQHLIAVPQYAASDTKAAPEAIELSEAKAAPRSQLQQLQQQLQTLKQQGQSLHQQQQALSRDVLQGKPLASRATQQLEDTKAERQLSLHTFQSLMLANILPPLANERSLQPALETASAKQWPGFVEDDPTSSWTMNDNIADAIGDIQDNYLGVYENAVDKYIAFYAEFSKILAALEKLINGSTDGQSVNVSMRELQGQLEALKGQFFPGGQPGENAVLFPPKNDDGAVVGASKGKAEEWATEMGLDPSCVKESPPGSGKFVVTIDIGPIDQMIANLVLGNDPVKMTSTDFQIWKAGFDSMDEKMKNTLQTLTQKYSNAQSMTDNLIKVLSSTISSLLETDKAFLQI</sequence>
<dbReference type="GO" id="GO:0005576">
    <property type="term" value="C:extracellular region"/>
    <property type="evidence" value="ECO:0007669"/>
    <property type="project" value="UniProtKB-SubCell"/>
</dbReference>
<keyword evidence="10" id="KW-1185">Reference proteome</keyword>
<evidence type="ECO:0000256" key="3">
    <source>
        <dbReference type="ARBA" id="ARBA00018825"/>
    </source>
</evidence>
<keyword evidence="5" id="KW-0843">Virulence</keyword>
<evidence type="ECO:0000256" key="6">
    <source>
        <dbReference type="ARBA" id="ARBA00023054"/>
    </source>
</evidence>
<dbReference type="Pfam" id="PF06511">
    <property type="entry name" value="T3SS_TC"/>
    <property type="match status" value="1"/>
</dbReference>
<comment type="subcellular location">
    <subcellularLocation>
        <location evidence="1">Secreted</location>
    </subcellularLocation>
</comment>
<dbReference type="InterPro" id="IPR036708">
    <property type="entry name" value="BipD-like_sf"/>
</dbReference>
<dbReference type="AlphaFoldDB" id="A0A7G3G5R2"/>
<dbReference type="EMBL" id="CP025781">
    <property type="protein sequence ID" value="QBC42534.1"/>
    <property type="molecule type" value="Genomic_DNA"/>
</dbReference>
<gene>
    <name evidence="9" type="ORF">C1H71_02485</name>
</gene>
<evidence type="ECO:0000313" key="10">
    <source>
        <dbReference type="Proteomes" id="UP000515917"/>
    </source>
</evidence>
<organism evidence="9 10">
    <name type="scientific">Iodobacter fluviatilis</name>
    <dbReference type="NCBI Taxonomy" id="537"/>
    <lineage>
        <taxon>Bacteria</taxon>
        <taxon>Pseudomonadati</taxon>
        <taxon>Pseudomonadota</taxon>
        <taxon>Betaproteobacteria</taxon>
        <taxon>Neisseriales</taxon>
        <taxon>Chitinibacteraceae</taxon>
        <taxon>Iodobacter</taxon>
    </lineage>
</organism>
<evidence type="ECO:0000256" key="5">
    <source>
        <dbReference type="ARBA" id="ARBA00023026"/>
    </source>
</evidence>
<proteinExistence type="inferred from homology"/>
<comment type="similarity">
    <text evidence="2">Belongs to the invasin protein D family.</text>
</comment>